<keyword evidence="1" id="KW-0732">Signal</keyword>
<reference evidence="3 4" key="1">
    <citation type="journal article" date="2018" name="PLoS Genet.">
        <title>Population sequencing reveals clonal diversity and ancestral inbreeding in the grapevine cultivar Chardonnay.</title>
        <authorList>
            <person name="Roach M.J."/>
            <person name="Johnson D.L."/>
            <person name="Bohlmann J."/>
            <person name="van Vuuren H.J."/>
            <person name="Jones S.J."/>
            <person name="Pretorius I.S."/>
            <person name="Schmidt S.A."/>
            <person name="Borneman A.R."/>
        </authorList>
    </citation>
    <scope>NUCLEOTIDE SEQUENCE [LARGE SCALE GENOMIC DNA]</scope>
    <source>
        <strain evidence="4">cv. Chardonnay</strain>
        <tissue evidence="3">Leaf</tissue>
    </source>
</reference>
<feature type="chain" id="PRO_5019173944" description="Reverse transcriptase zinc-binding domain-containing protein" evidence="1">
    <location>
        <begin position="20"/>
        <end position="131"/>
    </location>
</feature>
<evidence type="ECO:0000259" key="2">
    <source>
        <dbReference type="Pfam" id="PF13966"/>
    </source>
</evidence>
<sequence length="131" mass="15594">MRFFPFFVWRLTASKEAWATEFWDSTDEVGGWNPWFSRPFNDWEVEVAERFLLTIQGKRQVTNMEDRVPWKETKNWIFSVKSLYSALELRSAILFLRSIIWSPCVPPKVSFSAWEALWGKVLTLNQLKKRG</sequence>
<proteinExistence type="predicted"/>
<protein>
    <recommendedName>
        <fullName evidence="2">Reverse transcriptase zinc-binding domain-containing protein</fullName>
    </recommendedName>
</protein>
<gene>
    <name evidence="3" type="ORF">CK203_074081</name>
</gene>
<dbReference type="AlphaFoldDB" id="A0A438E7N6"/>
<dbReference type="Proteomes" id="UP000288805">
    <property type="component" value="Unassembled WGS sequence"/>
</dbReference>
<dbReference type="Pfam" id="PF13966">
    <property type="entry name" value="zf-RVT"/>
    <property type="match status" value="1"/>
</dbReference>
<evidence type="ECO:0000313" key="4">
    <source>
        <dbReference type="Proteomes" id="UP000288805"/>
    </source>
</evidence>
<organism evidence="3 4">
    <name type="scientific">Vitis vinifera</name>
    <name type="common">Grape</name>
    <dbReference type="NCBI Taxonomy" id="29760"/>
    <lineage>
        <taxon>Eukaryota</taxon>
        <taxon>Viridiplantae</taxon>
        <taxon>Streptophyta</taxon>
        <taxon>Embryophyta</taxon>
        <taxon>Tracheophyta</taxon>
        <taxon>Spermatophyta</taxon>
        <taxon>Magnoliopsida</taxon>
        <taxon>eudicotyledons</taxon>
        <taxon>Gunneridae</taxon>
        <taxon>Pentapetalae</taxon>
        <taxon>rosids</taxon>
        <taxon>Vitales</taxon>
        <taxon>Vitaceae</taxon>
        <taxon>Viteae</taxon>
        <taxon>Vitis</taxon>
    </lineage>
</organism>
<dbReference type="InterPro" id="IPR026960">
    <property type="entry name" value="RVT-Znf"/>
</dbReference>
<accession>A0A438E7N6</accession>
<name>A0A438E7N6_VITVI</name>
<dbReference type="EMBL" id="QGNW01001367">
    <property type="protein sequence ID" value="RVW43776.1"/>
    <property type="molecule type" value="Genomic_DNA"/>
</dbReference>
<evidence type="ECO:0000256" key="1">
    <source>
        <dbReference type="SAM" id="SignalP"/>
    </source>
</evidence>
<comment type="caution">
    <text evidence="3">The sequence shown here is derived from an EMBL/GenBank/DDBJ whole genome shotgun (WGS) entry which is preliminary data.</text>
</comment>
<feature type="domain" description="Reverse transcriptase zinc-binding" evidence="2">
    <location>
        <begin position="78"/>
        <end position="131"/>
    </location>
</feature>
<feature type="signal peptide" evidence="1">
    <location>
        <begin position="1"/>
        <end position="19"/>
    </location>
</feature>
<evidence type="ECO:0000313" key="3">
    <source>
        <dbReference type="EMBL" id="RVW43776.1"/>
    </source>
</evidence>